<dbReference type="EMBL" id="SIRE01000034">
    <property type="protein sequence ID" value="TBL70111.1"/>
    <property type="molecule type" value="Genomic_DNA"/>
</dbReference>
<sequence>MNKLTAEQISTLTDVEQKSIHKLKERVSEIFHLQSLILFGSKARGDFEDSSDVDVLVLVEEEKDWHNQEKLSDITFEINMKYDTQLTCILENCRNWETEDEGIWLPLKDNISREGIVIEI</sequence>
<reference evidence="2 3" key="1">
    <citation type="submission" date="2019-02" db="EMBL/GenBank/DDBJ databases">
        <title>Paenibacillus sp. nov., isolated from surface-sterilized tissue of Thalictrum simplex L.</title>
        <authorList>
            <person name="Tuo L."/>
        </authorList>
    </citation>
    <scope>NUCLEOTIDE SEQUENCE [LARGE SCALE GENOMIC DNA]</scope>
    <source>
        <strain evidence="2 3">N2SHLJ1</strain>
    </source>
</reference>
<dbReference type="SUPFAM" id="SSF81301">
    <property type="entry name" value="Nucleotidyltransferase"/>
    <property type="match status" value="1"/>
</dbReference>
<dbReference type="Pfam" id="PF01909">
    <property type="entry name" value="NTP_transf_2"/>
    <property type="match status" value="1"/>
</dbReference>
<dbReference type="InterPro" id="IPR052548">
    <property type="entry name" value="Type_VII_TA_antitoxin"/>
</dbReference>
<accession>A0A4Q9DIN0</accession>
<organism evidence="2 3">
    <name type="scientific">Paenibacillus thalictri</name>
    <dbReference type="NCBI Taxonomy" id="2527873"/>
    <lineage>
        <taxon>Bacteria</taxon>
        <taxon>Bacillati</taxon>
        <taxon>Bacillota</taxon>
        <taxon>Bacilli</taxon>
        <taxon>Bacillales</taxon>
        <taxon>Paenibacillaceae</taxon>
        <taxon>Paenibacillus</taxon>
    </lineage>
</organism>
<gene>
    <name evidence="2" type="ORF">EYB31_34455</name>
</gene>
<dbReference type="GO" id="GO:0016779">
    <property type="term" value="F:nucleotidyltransferase activity"/>
    <property type="evidence" value="ECO:0007669"/>
    <property type="project" value="InterPro"/>
</dbReference>
<dbReference type="InterPro" id="IPR002934">
    <property type="entry name" value="Polymerase_NTP_transf_dom"/>
</dbReference>
<protein>
    <submittedName>
        <fullName evidence="2">Nucleotidyltransferase domain-containing protein</fullName>
    </submittedName>
</protein>
<dbReference type="PANTHER" id="PTHR33933:SF1">
    <property type="entry name" value="PROTEIN ADENYLYLTRANSFERASE MNTA-RELATED"/>
    <property type="match status" value="1"/>
</dbReference>
<evidence type="ECO:0000313" key="2">
    <source>
        <dbReference type="EMBL" id="TBL70111.1"/>
    </source>
</evidence>
<dbReference type="CDD" id="cd05403">
    <property type="entry name" value="NT_KNTase_like"/>
    <property type="match status" value="1"/>
</dbReference>
<keyword evidence="2" id="KW-0808">Transferase</keyword>
<dbReference type="AlphaFoldDB" id="A0A4Q9DIN0"/>
<keyword evidence="3" id="KW-1185">Reference proteome</keyword>
<name>A0A4Q9DIN0_9BACL</name>
<dbReference type="PANTHER" id="PTHR33933">
    <property type="entry name" value="NUCLEOTIDYLTRANSFERASE"/>
    <property type="match status" value="1"/>
</dbReference>
<comment type="caution">
    <text evidence="2">The sequence shown here is derived from an EMBL/GenBank/DDBJ whole genome shotgun (WGS) entry which is preliminary data.</text>
</comment>
<dbReference type="RefSeq" id="WP_131018135.1">
    <property type="nucleotide sequence ID" value="NZ_SIRE01000034.1"/>
</dbReference>
<dbReference type="InterPro" id="IPR043519">
    <property type="entry name" value="NT_sf"/>
</dbReference>
<evidence type="ECO:0000259" key="1">
    <source>
        <dbReference type="Pfam" id="PF01909"/>
    </source>
</evidence>
<feature type="domain" description="Polymerase nucleotidyl transferase" evidence="1">
    <location>
        <begin position="21"/>
        <end position="74"/>
    </location>
</feature>
<dbReference type="Proteomes" id="UP000293142">
    <property type="component" value="Unassembled WGS sequence"/>
</dbReference>
<dbReference type="OrthoDB" id="2625791at2"/>
<proteinExistence type="predicted"/>
<evidence type="ECO:0000313" key="3">
    <source>
        <dbReference type="Proteomes" id="UP000293142"/>
    </source>
</evidence>
<dbReference type="Gene3D" id="3.30.460.10">
    <property type="entry name" value="Beta Polymerase, domain 2"/>
    <property type="match status" value="1"/>
</dbReference>